<dbReference type="VEuPathDB" id="FungiDB:An17g01690"/>
<dbReference type="KEGG" id="ang:An17g01690"/>
<proteinExistence type="predicted"/>
<reference evidence="2" key="2">
    <citation type="submission" date="2025-08" db="UniProtKB">
        <authorList>
            <consortium name="RefSeq"/>
        </authorList>
    </citation>
    <scope>IDENTIFICATION</scope>
</reference>
<protein>
    <submittedName>
        <fullName evidence="2">Uncharacterized protein</fullName>
    </submittedName>
</protein>
<accession>A0AAJ8E0X6</accession>
<sequence>MEVWKDDGWMGMSQISARQASTLQMIGRERERELVGKRRKLEDKNDDDSVVLAQTLRAKSLVVSEPKDSDTTGREACMHTYFARAVQSDWFSVGSCLDPDGGPEGTLHSNGGGIEYEE</sequence>
<reference evidence="2" key="1">
    <citation type="submission" date="2025-02" db="EMBL/GenBank/DDBJ databases">
        <authorList>
            <consortium name="NCBI Genome Project"/>
        </authorList>
    </citation>
    <scope>NUCLEOTIDE SEQUENCE</scope>
</reference>
<dbReference type="AlphaFoldDB" id="A0AAJ8E0X6"/>
<evidence type="ECO:0000256" key="1">
    <source>
        <dbReference type="SAM" id="MobiDB-lite"/>
    </source>
</evidence>
<feature type="region of interest" description="Disordered" evidence="1">
    <location>
        <begin position="97"/>
        <end position="118"/>
    </location>
</feature>
<name>A0AAJ8E0X6_ASPNG</name>
<gene>
    <name evidence="2" type="ORF">An17g01690</name>
</gene>
<dbReference type="RefSeq" id="XP_059602839.1">
    <property type="nucleotide sequence ID" value="XM_059745483.1"/>
</dbReference>
<dbReference type="GeneID" id="84593597"/>
<organism evidence="2">
    <name type="scientific">Aspergillus niger</name>
    <dbReference type="NCBI Taxonomy" id="5061"/>
    <lineage>
        <taxon>Eukaryota</taxon>
        <taxon>Fungi</taxon>
        <taxon>Dikarya</taxon>
        <taxon>Ascomycota</taxon>
        <taxon>Pezizomycotina</taxon>
        <taxon>Eurotiomycetes</taxon>
        <taxon>Eurotiomycetidae</taxon>
        <taxon>Eurotiales</taxon>
        <taxon>Aspergillaceae</taxon>
        <taxon>Aspergillus</taxon>
        <taxon>Aspergillus subgen. Circumdati</taxon>
    </lineage>
</organism>
<evidence type="ECO:0000313" key="2">
    <source>
        <dbReference type="RefSeq" id="XP_059602839.1"/>
    </source>
</evidence>